<feature type="active site" description="Proton donor" evidence="16">
    <location>
        <position position="209"/>
    </location>
</feature>
<evidence type="ECO:0000313" key="18">
    <source>
        <dbReference type="EMBL" id="KIL53731.1"/>
    </source>
</evidence>
<dbReference type="AlphaFoldDB" id="A0A0C2WAX9"/>
<evidence type="ECO:0000256" key="11">
    <source>
        <dbReference type="ARBA" id="ARBA00022984"/>
    </source>
</evidence>
<evidence type="ECO:0000256" key="10">
    <source>
        <dbReference type="ARBA" id="ARBA00022960"/>
    </source>
</evidence>
<keyword evidence="12 16" id="KW-0560">Oxidoreductase</keyword>
<evidence type="ECO:0000256" key="6">
    <source>
        <dbReference type="ARBA" id="ARBA00022618"/>
    </source>
</evidence>
<dbReference type="PANTHER" id="PTHR21071">
    <property type="entry name" value="UDP-N-ACETYLENOLPYRUVOYLGLUCOSAMINE REDUCTASE"/>
    <property type="match status" value="1"/>
</dbReference>
<dbReference type="Gene3D" id="3.30.43.10">
    <property type="entry name" value="Uridine Diphospho-n-acetylenolpyruvylglucosamine Reductase, domain 2"/>
    <property type="match status" value="1"/>
</dbReference>
<evidence type="ECO:0000256" key="9">
    <source>
        <dbReference type="ARBA" id="ARBA00022857"/>
    </source>
</evidence>
<dbReference type="PATRIC" id="fig|135826.4.peg.75"/>
<evidence type="ECO:0000256" key="2">
    <source>
        <dbReference type="ARBA" id="ARBA00003921"/>
    </source>
</evidence>
<keyword evidence="13 16" id="KW-0131">Cell cycle</keyword>
<proteinExistence type="inferred from homology"/>
<dbReference type="SUPFAM" id="SSF56176">
    <property type="entry name" value="FAD-binding/transporter-associated domain-like"/>
    <property type="match status" value="1"/>
</dbReference>
<dbReference type="HAMAP" id="MF_00037">
    <property type="entry name" value="MurB"/>
    <property type="match status" value="1"/>
</dbReference>
<dbReference type="OrthoDB" id="9804753at2"/>
<dbReference type="InterPro" id="IPR003170">
    <property type="entry name" value="MurB"/>
</dbReference>
<dbReference type="InterPro" id="IPR016166">
    <property type="entry name" value="FAD-bd_PCMH"/>
</dbReference>
<reference evidence="18 19" key="1">
    <citation type="submission" date="2015-01" db="EMBL/GenBank/DDBJ databases">
        <title>Genome sequence of Jeotgalibacillus alimentarius.</title>
        <authorList>
            <person name="Goh K.M."/>
            <person name="Chan K.-G."/>
            <person name="Yaakop A.S."/>
            <person name="Ee R."/>
            <person name="Gan H.M."/>
            <person name="Chan C.S."/>
        </authorList>
    </citation>
    <scope>NUCLEOTIDE SEQUENCE [LARGE SCALE GENOMIC DNA]</scope>
    <source>
        <strain evidence="18 19">YKJ-13</strain>
    </source>
</reference>
<accession>A0A0C2WAX9</accession>
<keyword evidence="10 16" id="KW-0133">Cell shape</keyword>
<keyword evidence="7 16" id="KW-0285">Flavoprotein</keyword>
<comment type="function">
    <text evidence="2 16">Cell wall formation.</text>
</comment>
<dbReference type="GO" id="GO:0071555">
    <property type="term" value="P:cell wall organization"/>
    <property type="evidence" value="ECO:0007669"/>
    <property type="project" value="UniProtKB-KW"/>
</dbReference>
<comment type="caution">
    <text evidence="18">The sequence shown here is derived from an EMBL/GenBank/DDBJ whole genome shotgun (WGS) entry which is preliminary data.</text>
</comment>
<feature type="domain" description="FAD-binding PCMH-type" evidence="17">
    <location>
        <begin position="16"/>
        <end position="195"/>
    </location>
</feature>
<keyword evidence="11 16" id="KW-0573">Peptidoglycan synthesis</keyword>
<evidence type="ECO:0000256" key="7">
    <source>
        <dbReference type="ARBA" id="ARBA00022630"/>
    </source>
</evidence>
<evidence type="ECO:0000256" key="8">
    <source>
        <dbReference type="ARBA" id="ARBA00022827"/>
    </source>
</evidence>
<evidence type="ECO:0000313" key="19">
    <source>
        <dbReference type="Proteomes" id="UP000031950"/>
    </source>
</evidence>
<dbReference type="Proteomes" id="UP000031950">
    <property type="component" value="Unassembled WGS sequence"/>
</dbReference>
<keyword evidence="5 16" id="KW-0963">Cytoplasm</keyword>
<dbReference type="GO" id="GO:0051301">
    <property type="term" value="P:cell division"/>
    <property type="evidence" value="ECO:0007669"/>
    <property type="project" value="UniProtKB-KW"/>
</dbReference>
<dbReference type="PROSITE" id="PS51387">
    <property type="entry name" value="FAD_PCMH"/>
    <property type="match status" value="1"/>
</dbReference>
<feature type="active site" evidence="16">
    <location>
        <position position="279"/>
    </location>
</feature>
<keyword evidence="19" id="KW-1185">Reference proteome</keyword>
<dbReference type="GO" id="GO:0008360">
    <property type="term" value="P:regulation of cell shape"/>
    <property type="evidence" value="ECO:0007669"/>
    <property type="project" value="UniProtKB-KW"/>
</dbReference>
<dbReference type="EC" id="1.3.1.98" evidence="16"/>
<comment type="catalytic activity">
    <reaction evidence="15 16">
        <text>UDP-N-acetyl-alpha-D-muramate + NADP(+) = UDP-N-acetyl-3-O-(1-carboxyvinyl)-alpha-D-glucosamine + NADPH + H(+)</text>
        <dbReference type="Rhea" id="RHEA:12248"/>
        <dbReference type="ChEBI" id="CHEBI:15378"/>
        <dbReference type="ChEBI" id="CHEBI:57783"/>
        <dbReference type="ChEBI" id="CHEBI:58349"/>
        <dbReference type="ChEBI" id="CHEBI:68483"/>
        <dbReference type="ChEBI" id="CHEBI:70757"/>
        <dbReference type="EC" id="1.3.1.98"/>
    </reaction>
</comment>
<keyword evidence="6 16" id="KW-0132">Cell division</keyword>
<dbReference type="SUPFAM" id="SSF56194">
    <property type="entry name" value="Uridine diphospho-N-Acetylenolpyruvylglucosamine reductase, MurB, C-terminal domain"/>
    <property type="match status" value="1"/>
</dbReference>
<dbReference type="InterPro" id="IPR036318">
    <property type="entry name" value="FAD-bd_PCMH-like_sf"/>
</dbReference>
<gene>
    <name evidence="16" type="primary">murB</name>
    <name evidence="18" type="ORF">KP77_00740</name>
</gene>
<evidence type="ECO:0000256" key="3">
    <source>
        <dbReference type="ARBA" id="ARBA00004496"/>
    </source>
</evidence>
<dbReference type="STRING" id="135826.KP77_00740"/>
<evidence type="ECO:0000256" key="1">
    <source>
        <dbReference type="ARBA" id="ARBA00001974"/>
    </source>
</evidence>
<keyword evidence="14 16" id="KW-0961">Cell wall biogenesis/degradation</keyword>
<dbReference type="NCBIfam" id="TIGR00179">
    <property type="entry name" value="murB"/>
    <property type="match status" value="1"/>
</dbReference>
<evidence type="ECO:0000256" key="4">
    <source>
        <dbReference type="ARBA" id="ARBA00004752"/>
    </source>
</evidence>
<evidence type="ECO:0000256" key="14">
    <source>
        <dbReference type="ARBA" id="ARBA00023316"/>
    </source>
</evidence>
<dbReference type="GO" id="GO:0008762">
    <property type="term" value="F:UDP-N-acetylmuramate dehydrogenase activity"/>
    <property type="evidence" value="ECO:0007669"/>
    <property type="project" value="UniProtKB-UniRule"/>
</dbReference>
<dbReference type="InterPro" id="IPR036635">
    <property type="entry name" value="MurB_C_sf"/>
</dbReference>
<name>A0A0C2WAX9_9BACL</name>
<dbReference type="Gene3D" id="3.30.465.10">
    <property type="match status" value="1"/>
</dbReference>
<keyword evidence="8 16" id="KW-0274">FAD</keyword>
<dbReference type="GO" id="GO:0005829">
    <property type="term" value="C:cytosol"/>
    <property type="evidence" value="ECO:0007669"/>
    <property type="project" value="TreeGrafter"/>
</dbReference>
<dbReference type="NCBIfam" id="NF010480">
    <property type="entry name" value="PRK13905.1"/>
    <property type="match status" value="1"/>
</dbReference>
<protein>
    <recommendedName>
        <fullName evidence="16">UDP-N-acetylenolpyruvoylglucosamine reductase</fullName>
        <ecNumber evidence="16">1.3.1.98</ecNumber>
    </recommendedName>
    <alternativeName>
        <fullName evidence="16">UDP-N-acetylmuramate dehydrogenase</fullName>
    </alternativeName>
</protein>
<dbReference type="InterPro" id="IPR006094">
    <property type="entry name" value="Oxid_FAD_bind_N"/>
</dbReference>
<dbReference type="InterPro" id="IPR011601">
    <property type="entry name" value="MurB_C"/>
</dbReference>
<feature type="active site" evidence="16">
    <location>
        <position position="159"/>
    </location>
</feature>
<comment type="pathway">
    <text evidence="4 16">Cell wall biogenesis; peptidoglycan biosynthesis.</text>
</comment>
<dbReference type="Gene3D" id="3.90.78.10">
    <property type="entry name" value="UDP-N-acetylenolpyruvoylglucosamine reductase, C-terminal domain"/>
    <property type="match status" value="1"/>
</dbReference>
<dbReference type="PANTHER" id="PTHR21071:SF4">
    <property type="entry name" value="UDP-N-ACETYLENOLPYRUVOYLGLUCOSAMINE REDUCTASE"/>
    <property type="match status" value="1"/>
</dbReference>
<dbReference type="FunFam" id="3.90.78.10:FF:000001">
    <property type="entry name" value="UDP-N-acetylenolpyruvoylglucosamine reductase"/>
    <property type="match status" value="1"/>
</dbReference>
<organism evidence="18 19">
    <name type="scientific">Jeotgalibacillus alimentarius</name>
    <dbReference type="NCBI Taxonomy" id="135826"/>
    <lineage>
        <taxon>Bacteria</taxon>
        <taxon>Bacillati</taxon>
        <taxon>Bacillota</taxon>
        <taxon>Bacilli</taxon>
        <taxon>Bacillales</taxon>
        <taxon>Caryophanaceae</taxon>
        <taxon>Jeotgalibacillus</taxon>
    </lineage>
</organism>
<dbReference type="UniPathway" id="UPA00219"/>
<evidence type="ECO:0000256" key="5">
    <source>
        <dbReference type="ARBA" id="ARBA00022490"/>
    </source>
</evidence>
<dbReference type="EMBL" id="JXRQ01000003">
    <property type="protein sequence ID" value="KIL53731.1"/>
    <property type="molecule type" value="Genomic_DNA"/>
</dbReference>
<evidence type="ECO:0000256" key="13">
    <source>
        <dbReference type="ARBA" id="ARBA00023306"/>
    </source>
</evidence>
<comment type="subcellular location">
    <subcellularLocation>
        <location evidence="3 16">Cytoplasm</location>
    </subcellularLocation>
</comment>
<evidence type="ECO:0000256" key="12">
    <source>
        <dbReference type="ARBA" id="ARBA00023002"/>
    </source>
</evidence>
<comment type="cofactor">
    <cofactor evidence="1 16">
        <name>FAD</name>
        <dbReference type="ChEBI" id="CHEBI:57692"/>
    </cofactor>
</comment>
<keyword evidence="9 16" id="KW-0521">NADP</keyword>
<dbReference type="InterPro" id="IPR016169">
    <property type="entry name" value="FAD-bd_PCMH_sub2"/>
</dbReference>
<dbReference type="GO" id="GO:0009252">
    <property type="term" value="P:peptidoglycan biosynthetic process"/>
    <property type="evidence" value="ECO:0007669"/>
    <property type="project" value="UniProtKB-UniRule"/>
</dbReference>
<evidence type="ECO:0000256" key="15">
    <source>
        <dbReference type="ARBA" id="ARBA00048914"/>
    </source>
</evidence>
<evidence type="ECO:0000256" key="16">
    <source>
        <dbReference type="HAMAP-Rule" id="MF_00037"/>
    </source>
</evidence>
<comment type="similarity">
    <text evidence="16">Belongs to the MurB family.</text>
</comment>
<dbReference type="InterPro" id="IPR016167">
    <property type="entry name" value="FAD-bd_PCMH_sub1"/>
</dbReference>
<evidence type="ECO:0000259" key="17">
    <source>
        <dbReference type="PROSITE" id="PS51387"/>
    </source>
</evidence>
<sequence>MIQKNVPLKDYTYTKIGGNADYLAIPESIEELTKAVTFAKKNNLPWMVLGNGSNVLIQDGGIEGLVILTTSLTNMTIEHQLITVEAGAPIIEVSRTAHDHSLSGLEFACGIPGSVGGAVYMNAGAYGGEIKDVCTHVTVLTPEGEVKRLPAEEMAFDYRTSAIPEKNWIVLEAEFVLEEGEQHVIKAKMDELTYLRESKQPLEYPSCGSVFKRPPGHFAGKLIQDANLQGVQIGGAQVSLKHAGFIVNKGDATAKDYLNLVQHVQKTVKEKFGVDLEKEVRVIGRA</sequence>
<dbReference type="Pfam" id="PF01565">
    <property type="entry name" value="FAD_binding_4"/>
    <property type="match status" value="1"/>
</dbReference>
<dbReference type="Pfam" id="PF02873">
    <property type="entry name" value="MurB_C"/>
    <property type="match status" value="1"/>
</dbReference>
<dbReference type="GO" id="GO:0071949">
    <property type="term" value="F:FAD binding"/>
    <property type="evidence" value="ECO:0007669"/>
    <property type="project" value="InterPro"/>
</dbReference>